<dbReference type="EC" id="2.3.2.27" evidence="2"/>
<dbReference type="SMART" id="SM00184">
    <property type="entry name" value="RING"/>
    <property type="match status" value="1"/>
</dbReference>
<keyword evidence="4 7" id="KW-0863">Zinc-finger</keyword>
<evidence type="ECO:0000256" key="8">
    <source>
        <dbReference type="SAM" id="MobiDB-lite"/>
    </source>
</evidence>
<evidence type="ECO:0000256" key="1">
    <source>
        <dbReference type="ARBA" id="ARBA00000900"/>
    </source>
</evidence>
<keyword evidence="9" id="KW-0812">Transmembrane</keyword>
<dbReference type="PANTHER" id="PTHR14155">
    <property type="entry name" value="RING FINGER DOMAIN-CONTAINING"/>
    <property type="match status" value="1"/>
</dbReference>
<feature type="domain" description="RING-type" evidence="10">
    <location>
        <begin position="129"/>
        <end position="172"/>
    </location>
</feature>
<comment type="similarity">
    <text evidence="6">Belongs to the RING-type zinc finger family. ATL subfamily.</text>
</comment>
<dbReference type="Gene3D" id="3.30.40.10">
    <property type="entry name" value="Zinc/RING finger domain, C3HC4 (zinc finger)"/>
    <property type="match status" value="1"/>
</dbReference>
<dbReference type="AlphaFoldDB" id="A0A8T0SJV6"/>
<dbReference type="Pfam" id="PF13639">
    <property type="entry name" value="zf-RING_2"/>
    <property type="match status" value="1"/>
</dbReference>
<keyword evidence="9" id="KW-1133">Transmembrane helix</keyword>
<keyword evidence="9" id="KW-0472">Membrane</keyword>
<dbReference type="GO" id="GO:0008270">
    <property type="term" value="F:zinc ion binding"/>
    <property type="evidence" value="ECO:0007669"/>
    <property type="project" value="UniProtKB-KW"/>
</dbReference>
<dbReference type="InterPro" id="IPR001841">
    <property type="entry name" value="Znf_RING"/>
</dbReference>
<evidence type="ECO:0000256" key="9">
    <source>
        <dbReference type="SAM" id="Phobius"/>
    </source>
</evidence>
<dbReference type="InterPro" id="IPR053238">
    <property type="entry name" value="RING-H2_zinc_finger"/>
</dbReference>
<proteinExistence type="inferred from homology"/>
<dbReference type="SUPFAM" id="SSF57850">
    <property type="entry name" value="RING/U-box"/>
    <property type="match status" value="1"/>
</dbReference>
<evidence type="ECO:0000256" key="7">
    <source>
        <dbReference type="PROSITE-ProRule" id="PRU00175"/>
    </source>
</evidence>
<feature type="compositionally biased region" description="Low complexity" evidence="8">
    <location>
        <begin position="16"/>
        <end position="26"/>
    </location>
</feature>
<dbReference type="Proteomes" id="UP000823388">
    <property type="component" value="Chromosome 5K"/>
</dbReference>
<comment type="caution">
    <text evidence="11">The sequence shown here is derived from an EMBL/GenBank/DDBJ whole genome shotgun (WGS) entry which is preliminary data.</text>
</comment>
<feature type="region of interest" description="Disordered" evidence="8">
    <location>
        <begin position="64"/>
        <end position="99"/>
    </location>
</feature>
<dbReference type="OrthoDB" id="8062037at2759"/>
<evidence type="ECO:0000256" key="5">
    <source>
        <dbReference type="ARBA" id="ARBA00022833"/>
    </source>
</evidence>
<dbReference type="GO" id="GO:0061630">
    <property type="term" value="F:ubiquitin protein ligase activity"/>
    <property type="evidence" value="ECO:0007669"/>
    <property type="project" value="UniProtKB-EC"/>
</dbReference>
<sequence length="211" mass="21284">MSGQSSSPYGETDTGADAAPASSSSSIRWAPHGRAMTACLVAVNVALVALVYLYFWRVFSRKRASSSSSGGGDEEDEEDRASSSASAPPSPGRAQDDEQRRRLDRLVASLPAFVARPGAGAGAGAGAECAVCLAELRDGDAARALPRCGHRFHAACVDAWLRRRHTTCPLCRASVVVAAGAAAEGSGPKGGGGGVTGTAAAAAVVDTDAPV</sequence>
<evidence type="ECO:0000256" key="4">
    <source>
        <dbReference type="ARBA" id="ARBA00022771"/>
    </source>
</evidence>
<dbReference type="PROSITE" id="PS50089">
    <property type="entry name" value="ZF_RING_2"/>
    <property type="match status" value="1"/>
</dbReference>
<comment type="catalytic activity">
    <reaction evidence="1">
        <text>S-ubiquitinyl-[E2 ubiquitin-conjugating enzyme]-L-cysteine + [acceptor protein]-L-lysine = [E2 ubiquitin-conjugating enzyme]-L-cysteine + N(6)-ubiquitinyl-[acceptor protein]-L-lysine.</text>
        <dbReference type="EC" id="2.3.2.27"/>
    </reaction>
</comment>
<keyword evidence="12" id="KW-1185">Reference proteome</keyword>
<keyword evidence="3" id="KW-0479">Metal-binding</keyword>
<evidence type="ECO:0000256" key="3">
    <source>
        <dbReference type="ARBA" id="ARBA00022723"/>
    </source>
</evidence>
<dbReference type="EMBL" id="CM029045">
    <property type="protein sequence ID" value="KAG2597233.1"/>
    <property type="molecule type" value="Genomic_DNA"/>
</dbReference>
<evidence type="ECO:0000313" key="11">
    <source>
        <dbReference type="EMBL" id="KAG2597233.1"/>
    </source>
</evidence>
<reference evidence="11 12" key="1">
    <citation type="submission" date="2020-05" db="EMBL/GenBank/DDBJ databases">
        <title>WGS assembly of Panicum virgatum.</title>
        <authorList>
            <person name="Lovell J.T."/>
            <person name="Jenkins J."/>
            <person name="Shu S."/>
            <person name="Juenger T.E."/>
            <person name="Schmutz J."/>
        </authorList>
    </citation>
    <scope>NUCLEOTIDE SEQUENCE [LARGE SCALE GENOMIC DNA]</scope>
    <source>
        <strain evidence="12">cv. AP13</strain>
    </source>
</reference>
<feature type="region of interest" description="Disordered" evidence="8">
    <location>
        <begin position="1"/>
        <end position="26"/>
    </location>
</feature>
<feature type="transmembrane region" description="Helical" evidence="9">
    <location>
        <begin position="35"/>
        <end position="55"/>
    </location>
</feature>
<organism evidence="11 12">
    <name type="scientific">Panicum virgatum</name>
    <name type="common">Blackwell switchgrass</name>
    <dbReference type="NCBI Taxonomy" id="38727"/>
    <lineage>
        <taxon>Eukaryota</taxon>
        <taxon>Viridiplantae</taxon>
        <taxon>Streptophyta</taxon>
        <taxon>Embryophyta</taxon>
        <taxon>Tracheophyta</taxon>
        <taxon>Spermatophyta</taxon>
        <taxon>Magnoliopsida</taxon>
        <taxon>Liliopsida</taxon>
        <taxon>Poales</taxon>
        <taxon>Poaceae</taxon>
        <taxon>PACMAD clade</taxon>
        <taxon>Panicoideae</taxon>
        <taxon>Panicodae</taxon>
        <taxon>Paniceae</taxon>
        <taxon>Panicinae</taxon>
        <taxon>Panicum</taxon>
        <taxon>Panicum sect. Hiantes</taxon>
    </lineage>
</organism>
<evidence type="ECO:0000259" key="10">
    <source>
        <dbReference type="PROSITE" id="PS50089"/>
    </source>
</evidence>
<keyword evidence="5" id="KW-0862">Zinc</keyword>
<evidence type="ECO:0000256" key="2">
    <source>
        <dbReference type="ARBA" id="ARBA00012483"/>
    </source>
</evidence>
<name>A0A8T0SJV6_PANVG</name>
<protein>
    <recommendedName>
        <fullName evidence="2">RING-type E3 ubiquitin transferase</fullName>
        <ecNumber evidence="2">2.3.2.27</ecNumber>
    </recommendedName>
</protein>
<evidence type="ECO:0000256" key="6">
    <source>
        <dbReference type="ARBA" id="ARBA00024209"/>
    </source>
</evidence>
<dbReference type="InterPro" id="IPR013083">
    <property type="entry name" value="Znf_RING/FYVE/PHD"/>
</dbReference>
<evidence type="ECO:0000313" key="12">
    <source>
        <dbReference type="Proteomes" id="UP000823388"/>
    </source>
</evidence>
<dbReference type="PANTHER" id="PTHR14155:SF519">
    <property type="entry name" value="OS05G0359500 PROTEIN"/>
    <property type="match status" value="1"/>
</dbReference>
<accession>A0A8T0SJV6</accession>
<gene>
    <name evidence="11" type="ORF">PVAP13_5KG193800</name>
</gene>
<dbReference type="FunFam" id="3.30.40.10:FF:000868">
    <property type="entry name" value="RING-H2 finger protein ATL3"/>
    <property type="match status" value="1"/>
</dbReference>